<protein>
    <submittedName>
        <fullName evidence="1">Uncharacterized protein</fullName>
    </submittedName>
</protein>
<sequence>MTKILTVFSQKFLINLVVLIDLPNFCKKINLFTKIPQRLKNPYYRDV</sequence>
<dbReference type="Proteomes" id="UP000030533">
    <property type="component" value="Unassembled WGS sequence"/>
</dbReference>
<comment type="caution">
    <text evidence="1">The sequence shown here is derived from an EMBL/GenBank/DDBJ whole genome shotgun (WGS) entry which is preliminary data.</text>
</comment>
<evidence type="ECO:0000313" key="2">
    <source>
        <dbReference type="Proteomes" id="UP000030533"/>
    </source>
</evidence>
<dbReference type="STRING" id="167548.EU98_0849"/>
<evidence type="ECO:0000313" key="1">
    <source>
        <dbReference type="EMBL" id="KGG01822.1"/>
    </source>
</evidence>
<reference evidence="2" key="1">
    <citation type="journal article" date="2014" name="Sci. Data">
        <title>Genomes of diverse isolates of the marine cyanobacterium Prochlorococcus.</title>
        <authorList>
            <person name="Biller S."/>
            <person name="Berube P."/>
            <person name="Thompson J."/>
            <person name="Kelly L."/>
            <person name="Roggensack S."/>
            <person name="Awad L."/>
            <person name="Roache-Johnson K."/>
            <person name="Ding H."/>
            <person name="Giovannoni S.J."/>
            <person name="Moore L.R."/>
            <person name="Chisholm S.W."/>
        </authorList>
    </citation>
    <scope>NUCLEOTIDE SEQUENCE [LARGE SCALE GENOMIC DNA]</scope>
    <source>
        <strain evidence="2">MIT 9314</strain>
    </source>
</reference>
<organism evidence="1 2">
    <name type="scientific">Prochlorococcus marinus str. MIT 9314</name>
    <dbReference type="NCBI Taxonomy" id="167548"/>
    <lineage>
        <taxon>Bacteria</taxon>
        <taxon>Bacillati</taxon>
        <taxon>Cyanobacteriota</taxon>
        <taxon>Cyanophyceae</taxon>
        <taxon>Synechococcales</taxon>
        <taxon>Prochlorococcaceae</taxon>
        <taxon>Prochlorococcus</taxon>
    </lineage>
</organism>
<proteinExistence type="predicted"/>
<accession>A0A0A2ALY0</accession>
<gene>
    <name evidence="1" type="ORF">EU98_0849</name>
</gene>
<name>A0A0A2ALY0_PROMR</name>
<dbReference type="AlphaFoldDB" id="A0A0A2ALY0"/>
<dbReference type="EMBL" id="JNAO01000008">
    <property type="protein sequence ID" value="KGG01822.1"/>
    <property type="molecule type" value="Genomic_DNA"/>
</dbReference>